<name>A0A6C0JNC1_9ZZZZ</name>
<dbReference type="AlphaFoldDB" id="A0A6C0JNC1"/>
<proteinExistence type="predicted"/>
<organism evidence="1">
    <name type="scientific">viral metagenome</name>
    <dbReference type="NCBI Taxonomy" id="1070528"/>
    <lineage>
        <taxon>unclassified sequences</taxon>
        <taxon>metagenomes</taxon>
        <taxon>organismal metagenomes</taxon>
    </lineage>
</organism>
<evidence type="ECO:0000313" key="1">
    <source>
        <dbReference type="EMBL" id="QHU07275.1"/>
    </source>
</evidence>
<reference evidence="1" key="1">
    <citation type="journal article" date="2020" name="Nature">
        <title>Giant virus diversity and host interactions through global metagenomics.</title>
        <authorList>
            <person name="Schulz F."/>
            <person name="Roux S."/>
            <person name="Paez-Espino D."/>
            <person name="Jungbluth S."/>
            <person name="Walsh D.A."/>
            <person name="Denef V.J."/>
            <person name="McMahon K.D."/>
            <person name="Konstantinidis K.T."/>
            <person name="Eloe-Fadrosh E.A."/>
            <person name="Kyrpides N.C."/>
            <person name="Woyke T."/>
        </authorList>
    </citation>
    <scope>NUCLEOTIDE SEQUENCE</scope>
    <source>
        <strain evidence="1">GVMAG-S-1040241-154</strain>
    </source>
</reference>
<dbReference type="EMBL" id="MN740684">
    <property type="protein sequence ID" value="QHU07275.1"/>
    <property type="molecule type" value="Genomic_DNA"/>
</dbReference>
<sequence>MFEFFDNLIEKKDSEINDILEKKTVKKKDANDNKDELSYDVKKILGKQKSHETKRNLKSKAYQNKEIEKMNDLMANC</sequence>
<protein>
    <submittedName>
        <fullName evidence="1">Uncharacterized protein</fullName>
    </submittedName>
</protein>
<accession>A0A6C0JNC1</accession>